<dbReference type="InterPro" id="IPR003726">
    <property type="entry name" value="HCY_dom"/>
</dbReference>
<dbReference type="RefSeq" id="WP_270041808.1">
    <property type="nucleotide sequence ID" value="NZ_JAPDOD010000019.1"/>
</dbReference>
<keyword evidence="1 3" id="KW-0489">Methyltransferase</keyword>
<dbReference type="Gene3D" id="3.20.20.330">
    <property type="entry name" value="Homocysteine-binding-like domain"/>
    <property type="match status" value="1"/>
</dbReference>
<protein>
    <submittedName>
        <fullName evidence="5">Homocysteine S-methyltransferase family protein</fullName>
    </submittedName>
</protein>
<gene>
    <name evidence="5" type="ORF">OM076_19995</name>
</gene>
<dbReference type="GO" id="GO:0032259">
    <property type="term" value="P:methylation"/>
    <property type="evidence" value="ECO:0007669"/>
    <property type="project" value="UniProtKB-KW"/>
</dbReference>
<dbReference type="AlphaFoldDB" id="A0A9X3MUC8"/>
<evidence type="ECO:0000259" key="4">
    <source>
        <dbReference type="PROSITE" id="PS50970"/>
    </source>
</evidence>
<evidence type="ECO:0000256" key="3">
    <source>
        <dbReference type="PROSITE-ProRule" id="PRU00333"/>
    </source>
</evidence>
<keyword evidence="2 3" id="KW-0808">Transferase</keyword>
<feature type="binding site" evidence="3">
    <location>
        <position position="290"/>
    </location>
    <ligand>
        <name>Zn(2+)</name>
        <dbReference type="ChEBI" id="CHEBI:29105"/>
    </ligand>
</feature>
<feature type="binding site" evidence="3">
    <location>
        <position position="222"/>
    </location>
    <ligand>
        <name>Zn(2+)</name>
        <dbReference type="ChEBI" id="CHEBI:29105"/>
    </ligand>
</feature>
<dbReference type="EMBL" id="JAPDOD010000019">
    <property type="protein sequence ID" value="MDA0162567.1"/>
    <property type="molecule type" value="Genomic_DNA"/>
</dbReference>
<evidence type="ECO:0000313" key="5">
    <source>
        <dbReference type="EMBL" id="MDA0162567.1"/>
    </source>
</evidence>
<reference evidence="5" key="1">
    <citation type="submission" date="2022-10" db="EMBL/GenBank/DDBJ databases">
        <title>The WGS of Solirubrobacter ginsenosidimutans DSM 21036.</title>
        <authorList>
            <person name="Jiang Z."/>
        </authorList>
    </citation>
    <scope>NUCLEOTIDE SEQUENCE</scope>
    <source>
        <strain evidence="5">DSM 21036</strain>
    </source>
</reference>
<comment type="cofactor">
    <cofactor evidence="3">
        <name>Zn(2+)</name>
        <dbReference type="ChEBI" id="CHEBI:29105"/>
    </cofactor>
</comment>
<sequence>MSYRDHLPQLDGQAFLTDGGIETVLIFHEGFELPAFAAFDLLKDDYGTAALRRYYAPFVELAASRGLGFIAESPTWRASSRWGQQLGYSASELALANRRAIALMEELRSIHPLVVISGCVGPSDDGYDPAQLLSADEAEAYHAIQIGTFAETAADMVTAITMTYAEEAIGVVRAARQAGLPVVVSFTVETDGRLPSGQSLAEALAQVDGETDASPAYYMLNCAHPTHFEAVLEDASVRERVRGLRANASRLSHAELDEAAELDAGDPDDLAARYASLRDALPHLTVLGGCCGTDLRHVTAIAGAI</sequence>
<dbReference type="GO" id="GO:0046872">
    <property type="term" value="F:metal ion binding"/>
    <property type="evidence" value="ECO:0007669"/>
    <property type="project" value="UniProtKB-KW"/>
</dbReference>
<comment type="caution">
    <text evidence="5">The sequence shown here is derived from an EMBL/GenBank/DDBJ whole genome shotgun (WGS) entry which is preliminary data.</text>
</comment>
<keyword evidence="3" id="KW-0862">Zinc</keyword>
<dbReference type="Pfam" id="PF02574">
    <property type="entry name" value="S-methyl_trans"/>
    <property type="match status" value="1"/>
</dbReference>
<feature type="domain" description="Hcy-binding" evidence="4">
    <location>
        <begin position="3"/>
        <end position="305"/>
    </location>
</feature>
<dbReference type="SUPFAM" id="SSF82282">
    <property type="entry name" value="Homocysteine S-methyltransferase"/>
    <property type="match status" value="1"/>
</dbReference>
<proteinExistence type="predicted"/>
<accession>A0A9X3MUC8</accession>
<dbReference type="Proteomes" id="UP001149140">
    <property type="component" value="Unassembled WGS sequence"/>
</dbReference>
<dbReference type="PANTHER" id="PTHR11103:SF18">
    <property type="entry name" value="SLR1189 PROTEIN"/>
    <property type="match status" value="1"/>
</dbReference>
<evidence type="ECO:0000313" key="6">
    <source>
        <dbReference type="Proteomes" id="UP001149140"/>
    </source>
</evidence>
<dbReference type="GO" id="GO:0008168">
    <property type="term" value="F:methyltransferase activity"/>
    <property type="evidence" value="ECO:0007669"/>
    <property type="project" value="UniProtKB-UniRule"/>
</dbReference>
<keyword evidence="6" id="KW-1185">Reference proteome</keyword>
<keyword evidence="3" id="KW-0479">Metal-binding</keyword>
<dbReference type="InterPro" id="IPR036589">
    <property type="entry name" value="HCY_dom_sf"/>
</dbReference>
<name>A0A9X3MUC8_9ACTN</name>
<organism evidence="5 6">
    <name type="scientific">Solirubrobacter ginsenosidimutans</name>
    <dbReference type="NCBI Taxonomy" id="490573"/>
    <lineage>
        <taxon>Bacteria</taxon>
        <taxon>Bacillati</taxon>
        <taxon>Actinomycetota</taxon>
        <taxon>Thermoleophilia</taxon>
        <taxon>Solirubrobacterales</taxon>
        <taxon>Solirubrobacteraceae</taxon>
        <taxon>Solirubrobacter</taxon>
    </lineage>
</organism>
<feature type="binding site" evidence="3">
    <location>
        <position position="291"/>
    </location>
    <ligand>
        <name>Zn(2+)</name>
        <dbReference type="ChEBI" id="CHEBI:29105"/>
    </ligand>
</feature>
<evidence type="ECO:0000256" key="2">
    <source>
        <dbReference type="ARBA" id="ARBA00022679"/>
    </source>
</evidence>
<dbReference type="PROSITE" id="PS50970">
    <property type="entry name" value="HCY"/>
    <property type="match status" value="1"/>
</dbReference>
<dbReference type="PANTHER" id="PTHR11103">
    <property type="entry name" value="SLR1189 PROTEIN"/>
    <property type="match status" value="1"/>
</dbReference>
<evidence type="ECO:0000256" key="1">
    <source>
        <dbReference type="ARBA" id="ARBA00022603"/>
    </source>
</evidence>